<organism evidence="2 3">
    <name type="scientific">Hymenobacter lutimineralis</name>
    <dbReference type="NCBI Taxonomy" id="2606448"/>
    <lineage>
        <taxon>Bacteria</taxon>
        <taxon>Pseudomonadati</taxon>
        <taxon>Bacteroidota</taxon>
        <taxon>Cytophagia</taxon>
        <taxon>Cytophagales</taxon>
        <taxon>Hymenobacteraceae</taxon>
        <taxon>Hymenobacter</taxon>
    </lineage>
</organism>
<keyword evidence="1" id="KW-0472">Membrane</keyword>
<dbReference type="Proteomes" id="UP000322791">
    <property type="component" value="Unassembled WGS sequence"/>
</dbReference>
<keyword evidence="3" id="KW-1185">Reference proteome</keyword>
<evidence type="ECO:0000256" key="1">
    <source>
        <dbReference type="SAM" id="Phobius"/>
    </source>
</evidence>
<name>A0A5D6UU96_9BACT</name>
<sequence length="81" mass="8822">MSDRQHTALIVLCSLAALWALLSLFGVQVSLKYETGVDGCLSQVSGRDLCARAIQMKWVTGALVVIVMLLIGFSNQLIKKK</sequence>
<evidence type="ECO:0000313" key="3">
    <source>
        <dbReference type="Proteomes" id="UP000322791"/>
    </source>
</evidence>
<accession>A0A5D6UU96</accession>
<comment type="caution">
    <text evidence="2">The sequence shown here is derived from an EMBL/GenBank/DDBJ whole genome shotgun (WGS) entry which is preliminary data.</text>
</comment>
<reference evidence="2 3" key="1">
    <citation type="submission" date="2019-08" db="EMBL/GenBank/DDBJ databases">
        <authorList>
            <person name="Seo M.-J."/>
        </authorList>
    </citation>
    <scope>NUCLEOTIDE SEQUENCE [LARGE SCALE GENOMIC DNA]</scope>
    <source>
        <strain evidence="2 3">KIGAM108</strain>
    </source>
</reference>
<dbReference type="RefSeq" id="WP_149072324.1">
    <property type="nucleotide sequence ID" value="NZ_VTHL01000022.1"/>
</dbReference>
<keyword evidence="1" id="KW-1133">Transmembrane helix</keyword>
<gene>
    <name evidence="2" type="ORF">FY528_17530</name>
</gene>
<proteinExistence type="predicted"/>
<dbReference type="EMBL" id="VTHL01000022">
    <property type="protein sequence ID" value="TYZ06667.1"/>
    <property type="molecule type" value="Genomic_DNA"/>
</dbReference>
<evidence type="ECO:0000313" key="2">
    <source>
        <dbReference type="EMBL" id="TYZ06667.1"/>
    </source>
</evidence>
<dbReference type="AlphaFoldDB" id="A0A5D6UU96"/>
<protein>
    <submittedName>
        <fullName evidence="2">Uncharacterized protein</fullName>
    </submittedName>
</protein>
<keyword evidence="1" id="KW-0812">Transmembrane</keyword>
<feature type="transmembrane region" description="Helical" evidence="1">
    <location>
        <begin position="56"/>
        <end position="78"/>
    </location>
</feature>